<dbReference type="Proteomes" id="UP000515518">
    <property type="component" value="Chromosome"/>
</dbReference>
<gene>
    <name evidence="1" type="ORF">HB770_20950</name>
</gene>
<organism evidence="1 2">
    <name type="scientific">Rhizobium leguminosarum bv. viciae</name>
    <dbReference type="NCBI Taxonomy" id="387"/>
    <lineage>
        <taxon>Bacteria</taxon>
        <taxon>Pseudomonadati</taxon>
        <taxon>Pseudomonadota</taxon>
        <taxon>Alphaproteobacteria</taxon>
        <taxon>Hyphomicrobiales</taxon>
        <taxon>Rhizobiaceae</taxon>
        <taxon>Rhizobium/Agrobacterium group</taxon>
        <taxon>Rhizobium</taxon>
    </lineage>
</organism>
<protein>
    <submittedName>
        <fullName evidence="1">Helix-turn-helix transcriptional regulator</fullName>
    </submittedName>
</protein>
<name>A0A7G6RL43_RHILV</name>
<dbReference type="AlphaFoldDB" id="A0A7G6RL43"/>
<accession>A0A7G6RL43</accession>
<dbReference type="CDD" id="cd00093">
    <property type="entry name" value="HTH_XRE"/>
    <property type="match status" value="1"/>
</dbReference>
<dbReference type="SUPFAM" id="SSF54060">
    <property type="entry name" value="His-Me finger endonucleases"/>
    <property type="match status" value="1"/>
</dbReference>
<dbReference type="InterPro" id="IPR044925">
    <property type="entry name" value="His-Me_finger_sf"/>
</dbReference>
<evidence type="ECO:0000313" key="2">
    <source>
        <dbReference type="Proteomes" id="UP000515518"/>
    </source>
</evidence>
<sequence>MRFIHEVALNHSSEACLTWPFGRKAGGYGMVLVDGKMTHPHRYICELANGAPPTPEHQAAHSCGNGHEGCIAPGHLSWKTCKDNHADKLEHGTHGRGERNSVSKLTEADVHEIISVKGKISQSKLAAKFGVAQSAISKIQTGRAWGWLSDCTSQAVANQRQIR</sequence>
<proteinExistence type="predicted"/>
<evidence type="ECO:0000313" key="1">
    <source>
        <dbReference type="EMBL" id="QND42975.1"/>
    </source>
</evidence>
<reference evidence="2" key="1">
    <citation type="journal article" date="2020" name="Mol. Plant Microbe">
        <title>Rhizobial microsymbionts of the narrowly endemic Oxytropis species growing in Kamchatka are characterized by significant genetic diversity and possess a set of genes that are associated with T3SS and T6SS secretion systems and can affect the development of symbiosis.</title>
        <authorList>
            <person name="Safronova V."/>
            <person name="Guro P."/>
            <person name="Sazanova A."/>
            <person name="Kuznetsova I."/>
            <person name="Belimov A."/>
            <person name="Yakubov V."/>
            <person name="Chirak E."/>
            <person name="Afonin A."/>
            <person name="Gogolev Y."/>
            <person name="Andronov E."/>
            <person name="Tikhonovich I."/>
        </authorList>
    </citation>
    <scope>NUCLEOTIDE SEQUENCE [LARGE SCALE GENOMIC DNA]</scope>
    <source>
        <strain evidence="2">RCAM0610</strain>
    </source>
</reference>
<dbReference type="InterPro" id="IPR001387">
    <property type="entry name" value="Cro/C1-type_HTH"/>
</dbReference>
<dbReference type="EMBL" id="CP050549">
    <property type="protein sequence ID" value="QND42975.1"/>
    <property type="molecule type" value="Genomic_DNA"/>
</dbReference>